<accession>A0A6C0DFD7</accession>
<dbReference type="CDD" id="cd06532">
    <property type="entry name" value="Glyco_transf_25"/>
    <property type="match status" value="1"/>
</dbReference>
<evidence type="ECO:0000313" key="2">
    <source>
        <dbReference type="EMBL" id="QHT15010.1"/>
    </source>
</evidence>
<organism evidence="2">
    <name type="scientific">viral metagenome</name>
    <dbReference type="NCBI Taxonomy" id="1070528"/>
    <lineage>
        <taxon>unclassified sequences</taxon>
        <taxon>metagenomes</taxon>
        <taxon>organismal metagenomes</taxon>
    </lineage>
</organism>
<dbReference type="InterPro" id="IPR002654">
    <property type="entry name" value="Glyco_trans_25"/>
</dbReference>
<reference evidence="2" key="1">
    <citation type="journal article" date="2020" name="Nature">
        <title>Giant virus diversity and host interactions through global metagenomics.</title>
        <authorList>
            <person name="Schulz F."/>
            <person name="Roux S."/>
            <person name="Paez-Espino D."/>
            <person name="Jungbluth S."/>
            <person name="Walsh D.A."/>
            <person name="Denef V.J."/>
            <person name="McMahon K.D."/>
            <person name="Konstantinidis K.T."/>
            <person name="Eloe-Fadrosh E.A."/>
            <person name="Kyrpides N.C."/>
            <person name="Woyke T."/>
        </authorList>
    </citation>
    <scope>NUCLEOTIDE SEQUENCE</scope>
    <source>
        <strain evidence="2">GVMAG-M-3300023174-144</strain>
    </source>
</reference>
<name>A0A6C0DFD7_9ZZZZ</name>
<protein>
    <recommendedName>
        <fullName evidence="1">Glycosyl transferase family 25 domain-containing protein</fullName>
    </recommendedName>
</protein>
<evidence type="ECO:0000259" key="1">
    <source>
        <dbReference type="Pfam" id="PF01755"/>
    </source>
</evidence>
<dbReference type="Pfam" id="PF01755">
    <property type="entry name" value="Glyco_transf_25"/>
    <property type="match status" value="1"/>
</dbReference>
<feature type="domain" description="Glycosyl transferase family 25" evidence="1">
    <location>
        <begin position="55"/>
        <end position="140"/>
    </location>
</feature>
<dbReference type="AlphaFoldDB" id="A0A6C0DFD7"/>
<proteinExistence type="predicted"/>
<sequence>MYSTHPEMTTKLSCIEDIQHVLYINLEKRADRREHVEKELKKIGFPATRFNAIKLENGALGCSMSHLRCIQHAKEQKWPHVLVCEDDIQFLDPILFKVLLNEFLKKHQDDWDVVLLAGNNMPPFEEIDETCVKVSQCQTTTGYIVKQHYYDKLIDNFKLGIQFLMREPQKHLIYAIDKNWFYLQQSDRWYLIIPLTVVQKTDYSDIEKRIVNYKRLMTDLDKRFLIKKIAERKK</sequence>
<dbReference type="EMBL" id="MN739599">
    <property type="protein sequence ID" value="QHT15010.1"/>
    <property type="molecule type" value="Genomic_DNA"/>
</dbReference>